<dbReference type="SUPFAM" id="SSF55174">
    <property type="entry name" value="Alpha-L RNA-binding motif"/>
    <property type="match status" value="1"/>
</dbReference>
<dbReference type="InterPro" id="IPR036986">
    <property type="entry name" value="S4_RNA-bd_sf"/>
</dbReference>
<dbReference type="EMBL" id="VLKZ01000001">
    <property type="protein sequence ID" value="TWI59591.1"/>
    <property type="molecule type" value="Genomic_DNA"/>
</dbReference>
<keyword evidence="1" id="KW-0694">RNA-binding</keyword>
<evidence type="ECO:0000256" key="1">
    <source>
        <dbReference type="PROSITE-ProRule" id="PRU00182"/>
    </source>
</evidence>
<dbReference type="AlphaFoldDB" id="A0A562QS55"/>
<keyword evidence="3" id="KW-1185">Reference proteome</keyword>
<accession>A0A562QS55</accession>
<dbReference type="Pfam" id="PF13275">
    <property type="entry name" value="S4_2"/>
    <property type="match status" value="1"/>
</dbReference>
<protein>
    <submittedName>
        <fullName evidence="2">S4 domain protein YaaA</fullName>
    </submittedName>
</protein>
<proteinExistence type="predicted"/>
<dbReference type="PROSITE" id="PS50889">
    <property type="entry name" value="S4"/>
    <property type="match status" value="1"/>
</dbReference>
<reference evidence="2 3" key="1">
    <citation type="journal article" date="2015" name="Stand. Genomic Sci.">
        <title>Genomic Encyclopedia of Bacterial and Archaeal Type Strains, Phase III: the genomes of soil and plant-associated and newly described type strains.</title>
        <authorList>
            <person name="Whitman W.B."/>
            <person name="Woyke T."/>
            <person name="Klenk H.P."/>
            <person name="Zhou Y."/>
            <person name="Lilburn T.G."/>
            <person name="Beck B.J."/>
            <person name="De Vos P."/>
            <person name="Vandamme P."/>
            <person name="Eisen J.A."/>
            <person name="Garrity G."/>
            <person name="Hugenholtz P."/>
            <person name="Kyrpides N.C."/>
        </authorList>
    </citation>
    <scope>NUCLEOTIDE SEQUENCE [LARGE SCALE GENOMIC DNA]</scope>
    <source>
        <strain evidence="2 3">CGMCC 1.10116</strain>
    </source>
</reference>
<gene>
    <name evidence="2" type="ORF">IQ10_00006</name>
</gene>
<dbReference type="NCBIfam" id="TIGR02988">
    <property type="entry name" value="YaaA_near_RecF"/>
    <property type="match status" value="1"/>
</dbReference>
<dbReference type="GO" id="GO:0003723">
    <property type="term" value="F:RNA binding"/>
    <property type="evidence" value="ECO:0007669"/>
    <property type="project" value="UniProtKB-KW"/>
</dbReference>
<dbReference type="Gene3D" id="3.10.290.10">
    <property type="entry name" value="RNA-binding S4 domain"/>
    <property type="match status" value="1"/>
</dbReference>
<name>A0A562QS55_9BACI</name>
<evidence type="ECO:0000313" key="3">
    <source>
        <dbReference type="Proteomes" id="UP000315711"/>
    </source>
</evidence>
<dbReference type="Proteomes" id="UP000315711">
    <property type="component" value="Unassembled WGS sequence"/>
</dbReference>
<comment type="caution">
    <text evidence="2">The sequence shown here is derived from an EMBL/GenBank/DDBJ whole genome shotgun (WGS) entry which is preliminary data.</text>
</comment>
<dbReference type="InterPro" id="IPR014330">
    <property type="entry name" value="RNA-bd_S4-rel_YaaA"/>
</dbReference>
<evidence type="ECO:0000313" key="2">
    <source>
        <dbReference type="EMBL" id="TWI59591.1"/>
    </source>
</evidence>
<organism evidence="2 3">
    <name type="scientific">Halalkalibacter nanhaiisediminis</name>
    <dbReference type="NCBI Taxonomy" id="688079"/>
    <lineage>
        <taxon>Bacteria</taxon>
        <taxon>Bacillati</taxon>
        <taxon>Bacillota</taxon>
        <taxon>Bacilli</taxon>
        <taxon>Bacillales</taxon>
        <taxon>Bacillaceae</taxon>
        <taxon>Halalkalibacter</taxon>
    </lineage>
</organism>
<sequence>MKQIVISTAYITLGQVLKEVGIIDTGGMAKWYLAEHTVYVNGEDENRRGKKLVAGDVLTTADGTEYEIVAN</sequence>